<dbReference type="RefSeq" id="WP_089159419.1">
    <property type="nucleotide sequence ID" value="NZ_MTHB01000211.1"/>
</dbReference>
<comment type="caution">
    <text evidence="2">The sequence shown here is derived from an EMBL/GenBank/DDBJ whole genome shotgun (WGS) entry which is preliminary data.</text>
</comment>
<name>A0A226WUK9_CABSO</name>
<organism evidence="2 4">
    <name type="scientific">Caballeronia sordidicola</name>
    <name type="common">Burkholderia sordidicola</name>
    <dbReference type="NCBI Taxonomy" id="196367"/>
    <lineage>
        <taxon>Bacteria</taxon>
        <taxon>Pseudomonadati</taxon>
        <taxon>Pseudomonadota</taxon>
        <taxon>Betaproteobacteria</taxon>
        <taxon>Burkholderiales</taxon>
        <taxon>Burkholderiaceae</taxon>
        <taxon>Caballeronia</taxon>
    </lineage>
</organism>
<reference evidence="4" key="1">
    <citation type="submission" date="2017-01" db="EMBL/GenBank/DDBJ databases">
        <title>Genome Analysis of Deinococcus marmoris KOPRI26562.</title>
        <authorList>
            <person name="Kim J.H."/>
            <person name="Oh H.-M."/>
        </authorList>
    </citation>
    <scope>NUCLEOTIDE SEQUENCE [LARGE SCALE GENOMIC DNA]</scope>
    <source>
        <strain evidence="4">PAMC 26633</strain>
    </source>
</reference>
<accession>A0A226WUK9</accession>
<protein>
    <submittedName>
        <fullName evidence="2">Uncharacterized protein</fullName>
    </submittedName>
</protein>
<dbReference type="EMBL" id="MTHB01000294">
    <property type="protein sequence ID" value="OXC71801.1"/>
    <property type="molecule type" value="Genomic_DNA"/>
</dbReference>
<evidence type="ECO:0000313" key="1">
    <source>
        <dbReference type="EMBL" id="OXC71801.1"/>
    </source>
</evidence>
<reference evidence="2" key="2">
    <citation type="submission" date="2017-01" db="EMBL/GenBank/DDBJ databases">
        <authorList>
            <person name="Mah S.A."/>
            <person name="Swanson W.J."/>
            <person name="Moy G.W."/>
            <person name="Vacquier V.D."/>
        </authorList>
    </citation>
    <scope>NUCLEOTIDE SEQUENCE</scope>
    <source>
        <strain evidence="2">PAMC 26633</strain>
    </source>
</reference>
<gene>
    <name evidence="3" type="ORF">BSU04_04560</name>
    <name evidence="2" type="ORF">BSU04_31790</name>
    <name evidence="1" type="ORF">BSU04_45275</name>
</gene>
<dbReference type="EMBL" id="MTHB01000211">
    <property type="protein sequence ID" value="OXC74467.1"/>
    <property type="molecule type" value="Genomic_DNA"/>
</dbReference>
<dbReference type="OrthoDB" id="5464439at2"/>
<dbReference type="Proteomes" id="UP000214720">
    <property type="component" value="Unassembled WGS sequence"/>
</dbReference>
<evidence type="ECO:0000313" key="2">
    <source>
        <dbReference type="EMBL" id="OXC74467.1"/>
    </source>
</evidence>
<evidence type="ECO:0000313" key="4">
    <source>
        <dbReference type="Proteomes" id="UP000214720"/>
    </source>
</evidence>
<dbReference type="EMBL" id="MTHB01000027">
    <property type="protein sequence ID" value="OXC80070.1"/>
    <property type="molecule type" value="Genomic_DNA"/>
</dbReference>
<proteinExistence type="predicted"/>
<evidence type="ECO:0000313" key="3">
    <source>
        <dbReference type="EMBL" id="OXC80070.1"/>
    </source>
</evidence>
<dbReference type="AlphaFoldDB" id="A0A226WUK9"/>
<sequence length="114" mass="13005">METSVELLPASLAPGHRWRYLLMIRYGEVPSLICFPRIGKAASLLESGQLTNFQGQYFVDPLFYAAVEVLRASVEQRPGRVLRAMHEFYKRWDREVLNIATTVARTDEFVKGTG</sequence>